<dbReference type="CDD" id="cd02440">
    <property type="entry name" value="AdoMet_MTases"/>
    <property type="match status" value="1"/>
</dbReference>
<dbReference type="InterPro" id="IPR011659">
    <property type="entry name" value="WD40"/>
</dbReference>
<dbReference type="SUPFAM" id="SSF53335">
    <property type="entry name" value="S-adenosyl-L-methionine-dependent methyltransferases"/>
    <property type="match status" value="1"/>
</dbReference>
<dbReference type="Pfam" id="PF13649">
    <property type="entry name" value="Methyltransf_25"/>
    <property type="match status" value="1"/>
</dbReference>
<evidence type="ECO:0000313" key="2">
    <source>
        <dbReference type="EMBL" id="ADB22383.1"/>
    </source>
</evidence>
<reference evidence="2" key="1">
    <citation type="submission" date="2009-06" db="EMBL/GenBank/DDBJ databases">
        <title>Nitrogen Metabolism in Methanotrophic Bacterium Methylmonas sp. Strain 16a.</title>
        <authorList>
            <person name="Ye R.W."/>
            <person name="Odom M.J."/>
            <person name="Tomb J.-F."/>
        </authorList>
    </citation>
    <scope>NUCLEOTIDE SEQUENCE</scope>
    <source>
        <strain evidence="2">16a</strain>
    </source>
</reference>
<organism evidence="2">
    <name type="scientific">Methylomonas sp. 16a</name>
    <dbReference type="NCBI Taxonomy" id="318114"/>
    <lineage>
        <taxon>Bacteria</taxon>
        <taxon>Pseudomonadati</taxon>
        <taxon>Pseudomonadota</taxon>
        <taxon>Gammaproteobacteria</taxon>
        <taxon>Methylococcales</taxon>
        <taxon>Methylococcaceae</taxon>
        <taxon>Methylomonas</taxon>
    </lineage>
</organism>
<proteinExistence type="predicted"/>
<dbReference type="PANTHER" id="PTHR43591:SF24">
    <property type="entry name" value="2-METHOXY-6-POLYPRENYL-1,4-BENZOQUINOL METHYLASE, MITOCHONDRIAL"/>
    <property type="match status" value="1"/>
</dbReference>
<dbReference type="Pfam" id="PF07676">
    <property type="entry name" value="PD40"/>
    <property type="match status" value="5"/>
</dbReference>
<evidence type="ECO:0000259" key="1">
    <source>
        <dbReference type="Pfam" id="PF13649"/>
    </source>
</evidence>
<gene>
    <name evidence="2" type="primary">nmmA</name>
</gene>
<dbReference type="GO" id="GO:0008168">
    <property type="term" value="F:methyltransferase activity"/>
    <property type="evidence" value="ECO:0007669"/>
    <property type="project" value="TreeGrafter"/>
</dbReference>
<dbReference type="EMBL" id="GQ254652">
    <property type="protein sequence ID" value="ADB22383.1"/>
    <property type="molecule type" value="Genomic_DNA"/>
</dbReference>
<dbReference type="AlphaFoldDB" id="D2WF91"/>
<protein>
    <submittedName>
        <fullName evidence="2">NmmA</fullName>
    </submittedName>
</protein>
<dbReference type="SUPFAM" id="SSF82171">
    <property type="entry name" value="DPP6 N-terminal domain-like"/>
    <property type="match status" value="1"/>
</dbReference>
<sequence length="620" mass="69411">MSGYVDEVVIPYDRDLGPVLFEHYGADTARRVAEQTPLDVLEIAAGTGIVTRHLRNLLTKDARLTAIDISDSMMDVARKKFRPDERITFQNADATALPFANEAFDAVVCQFGIMFFDQDKGFREVYRTLKPGGRYLFRVWDSERYNPFASLSFEVLKQYFPSDSPQFLFDPVSCHQIDPLKEQLIQIGFDPIGICARLGLHAGDLRNQGPGWRRSRGHRQRTGRRLQTRVRLQSDALSDAGHSVRNRKAQGLNLRYLRSTQNQRVNDMKIKRLLPNLCLAGMTLLLAQSPSYAMPGMDMPAGADAKAPSLAKSMGAPINSPASEFELTYSADGKTVLFVSTRPGVIESKGNPYSFDIWMAHNVNGVWQTPIHLGPGIDPKVGPNINTEAWELEPSLSDDGNAIYFTRYQPGNLSTGDLYVVQKIDGVWQEARSWNDVPELPHLNTPTGEEHCPIIASDSLIYFSYQQPGVTQDSDIWKVEKKNGTWQKPQSLGPRINSPYRDHLHWTGLSKDGKSLIITSMRSDMGSRGGHDEWISYQNAQGEWQEPLNLGDTINTAGEDMCWAFTPDGKKFFGGWGPQGSYDMDVLWVNKDDVPLLKNFDPIGPPPNLMAKNKSKINGK</sequence>
<dbReference type="InterPro" id="IPR029063">
    <property type="entry name" value="SAM-dependent_MTases_sf"/>
</dbReference>
<dbReference type="Gene3D" id="2.120.10.30">
    <property type="entry name" value="TolB, C-terminal domain"/>
    <property type="match status" value="1"/>
</dbReference>
<dbReference type="PANTHER" id="PTHR43591">
    <property type="entry name" value="METHYLTRANSFERASE"/>
    <property type="match status" value="1"/>
</dbReference>
<dbReference type="Gene3D" id="3.40.50.150">
    <property type="entry name" value="Vaccinia Virus protein VP39"/>
    <property type="match status" value="1"/>
</dbReference>
<accession>D2WF91</accession>
<dbReference type="InterPro" id="IPR041698">
    <property type="entry name" value="Methyltransf_25"/>
</dbReference>
<name>D2WF91_9GAMM</name>
<dbReference type="InterPro" id="IPR011042">
    <property type="entry name" value="6-blade_b-propeller_TolB-like"/>
</dbReference>
<feature type="domain" description="Methyltransferase" evidence="1">
    <location>
        <begin position="40"/>
        <end position="133"/>
    </location>
</feature>